<comment type="caution">
    <text evidence="6">The sequence shown here is derived from an EMBL/GenBank/DDBJ whole genome shotgun (WGS) entry which is preliminary data.</text>
</comment>
<evidence type="ECO:0000313" key="6">
    <source>
        <dbReference type="EMBL" id="RPE09679.1"/>
    </source>
</evidence>
<keyword evidence="7" id="KW-1185">Reference proteome</keyword>
<dbReference type="EMBL" id="RPDH01000002">
    <property type="protein sequence ID" value="RPE09679.1"/>
    <property type="molecule type" value="Genomic_DNA"/>
</dbReference>
<dbReference type="EC" id="3.2.1.18" evidence="3"/>
<reference evidence="6 7" key="1">
    <citation type="submission" date="2018-11" db="EMBL/GenBank/DDBJ databases">
        <title>Chitinophaga lutea sp.nov., isolate from arsenic contaminated soil.</title>
        <authorList>
            <person name="Zong Y."/>
        </authorList>
    </citation>
    <scope>NUCLEOTIDE SEQUENCE [LARGE SCALE GENOMIC DNA]</scope>
    <source>
        <strain evidence="6 7">ZY74</strain>
    </source>
</reference>
<feature type="signal peptide" evidence="4">
    <location>
        <begin position="1"/>
        <end position="26"/>
    </location>
</feature>
<evidence type="ECO:0000259" key="5">
    <source>
        <dbReference type="Pfam" id="PF13088"/>
    </source>
</evidence>
<dbReference type="CDD" id="cd15482">
    <property type="entry name" value="Sialidase_non-viral"/>
    <property type="match status" value="1"/>
</dbReference>
<evidence type="ECO:0000256" key="2">
    <source>
        <dbReference type="ARBA" id="ARBA00009348"/>
    </source>
</evidence>
<gene>
    <name evidence="6" type="ORF">EGT74_22150</name>
</gene>
<dbReference type="GO" id="GO:0004308">
    <property type="term" value="F:exo-alpha-sialidase activity"/>
    <property type="evidence" value="ECO:0007669"/>
    <property type="project" value="UniProtKB-EC"/>
</dbReference>
<accession>A0A3N4PSD4</accession>
<evidence type="ECO:0000256" key="1">
    <source>
        <dbReference type="ARBA" id="ARBA00000427"/>
    </source>
</evidence>
<dbReference type="Proteomes" id="UP000278351">
    <property type="component" value="Unassembled WGS sequence"/>
</dbReference>
<feature type="chain" id="PRO_5018200991" description="exo-alpha-sialidase" evidence="4">
    <location>
        <begin position="27"/>
        <end position="384"/>
    </location>
</feature>
<evidence type="ECO:0000256" key="4">
    <source>
        <dbReference type="SAM" id="SignalP"/>
    </source>
</evidence>
<keyword evidence="4" id="KW-0732">Signal</keyword>
<dbReference type="GO" id="GO:0009313">
    <property type="term" value="P:oligosaccharide catabolic process"/>
    <property type="evidence" value="ECO:0007669"/>
    <property type="project" value="TreeGrafter"/>
</dbReference>
<dbReference type="Pfam" id="PF13088">
    <property type="entry name" value="BNR_2"/>
    <property type="match status" value="1"/>
</dbReference>
<dbReference type="InterPro" id="IPR026856">
    <property type="entry name" value="Sialidase_fam"/>
</dbReference>
<dbReference type="PANTHER" id="PTHR10628">
    <property type="entry name" value="SIALIDASE"/>
    <property type="match status" value="1"/>
</dbReference>
<dbReference type="GO" id="GO:0016020">
    <property type="term" value="C:membrane"/>
    <property type="evidence" value="ECO:0007669"/>
    <property type="project" value="TreeGrafter"/>
</dbReference>
<protein>
    <recommendedName>
        <fullName evidence="3">exo-alpha-sialidase</fullName>
        <ecNumber evidence="3">3.2.1.18</ecNumber>
    </recommendedName>
</protein>
<dbReference type="Gene3D" id="2.120.10.10">
    <property type="match status" value="1"/>
</dbReference>
<evidence type="ECO:0000256" key="3">
    <source>
        <dbReference type="ARBA" id="ARBA00012733"/>
    </source>
</evidence>
<feature type="domain" description="Sialidase" evidence="5">
    <location>
        <begin position="52"/>
        <end position="359"/>
    </location>
</feature>
<dbReference type="PANTHER" id="PTHR10628:SF30">
    <property type="entry name" value="EXO-ALPHA-SIALIDASE"/>
    <property type="match status" value="1"/>
</dbReference>
<dbReference type="InterPro" id="IPR036278">
    <property type="entry name" value="Sialidase_sf"/>
</dbReference>
<dbReference type="InterPro" id="IPR011040">
    <property type="entry name" value="Sialidase"/>
</dbReference>
<evidence type="ECO:0000313" key="7">
    <source>
        <dbReference type="Proteomes" id="UP000278351"/>
    </source>
</evidence>
<dbReference type="AlphaFoldDB" id="A0A3N4PSD4"/>
<name>A0A3N4PSD4_9BACT</name>
<organism evidence="6 7">
    <name type="scientific">Chitinophaga lutea</name>
    <dbReference type="NCBI Taxonomy" id="2488634"/>
    <lineage>
        <taxon>Bacteria</taxon>
        <taxon>Pseudomonadati</taxon>
        <taxon>Bacteroidota</taxon>
        <taxon>Chitinophagia</taxon>
        <taxon>Chitinophagales</taxon>
        <taxon>Chitinophagaceae</taxon>
        <taxon>Chitinophaga</taxon>
    </lineage>
</organism>
<proteinExistence type="inferred from homology"/>
<sequence>MKSMFNSMKKLFGAMACLLAAFSASAQVTVFESGREGYKSFRIPAIISLPNGELLAFAEGRVENASDFGDIDIVMKRSTDKGNTWSPLQVVAENKNMQAGNPAPVLDLTDPAHPGGRVFLFYNTGTNHESEVRKGTGLREALYVTSADGGKTWSGPVNITKQVHRPKQLGFPEDWRCFFNTPGHAMQFTSGQYRGRIFVATNHSAGDPQPKHREYQAGGYYTDDHGKTFHISSSVDIPGSNEAIATEISRGRLMMNVRNQQGNIKARIVALSSDGGARWDTAYFDMNLPDPVCQGSILTVGSHKGKAIVAFSNAADTSKRDNLTLRISTNDGLTWKRSYKIDQTGVAGNAAYSDLVMLSKREIGVLYEKNKYQQIIFTKVKWKK</sequence>
<dbReference type="OrthoDB" id="7294637at2"/>
<dbReference type="RefSeq" id="WP_123848660.1">
    <property type="nucleotide sequence ID" value="NZ_RPDH01000002.1"/>
</dbReference>
<dbReference type="SUPFAM" id="SSF50939">
    <property type="entry name" value="Sialidases"/>
    <property type="match status" value="1"/>
</dbReference>
<comment type="catalytic activity">
    <reaction evidence="1">
        <text>Hydrolysis of alpha-(2-&gt;3)-, alpha-(2-&gt;6)-, alpha-(2-&gt;8)- glycosidic linkages of terminal sialic acid residues in oligosaccharides, glycoproteins, glycolipids, colominic acid and synthetic substrates.</text>
        <dbReference type="EC" id="3.2.1.18"/>
    </reaction>
</comment>
<dbReference type="GO" id="GO:0006689">
    <property type="term" value="P:ganglioside catabolic process"/>
    <property type="evidence" value="ECO:0007669"/>
    <property type="project" value="TreeGrafter"/>
</dbReference>
<dbReference type="GO" id="GO:0005737">
    <property type="term" value="C:cytoplasm"/>
    <property type="evidence" value="ECO:0007669"/>
    <property type="project" value="TreeGrafter"/>
</dbReference>
<comment type="similarity">
    <text evidence="2">Belongs to the glycosyl hydrolase 33 family.</text>
</comment>